<dbReference type="InterPro" id="IPR012337">
    <property type="entry name" value="RNaseH-like_sf"/>
</dbReference>
<evidence type="ECO:0000313" key="2">
    <source>
        <dbReference type="EMBL" id="KAK3608993.1"/>
    </source>
</evidence>
<accession>A0AAE0TG03</accession>
<dbReference type="AlphaFoldDB" id="A0AAE0TG03"/>
<name>A0AAE0TG03_9BIVA</name>
<gene>
    <name evidence="2" type="ORF">CHS0354_003892</name>
</gene>
<organism evidence="2 3">
    <name type="scientific">Potamilus streckersoni</name>
    <dbReference type="NCBI Taxonomy" id="2493646"/>
    <lineage>
        <taxon>Eukaryota</taxon>
        <taxon>Metazoa</taxon>
        <taxon>Spiralia</taxon>
        <taxon>Lophotrochozoa</taxon>
        <taxon>Mollusca</taxon>
        <taxon>Bivalvia</taxon>
        <taxon>Autobranchia</taxon>
        <taxon>Heteroconchia</taxon>
        <taxon>Palaeoheterodonta</taxon>
        <taxon>Unionida</taxon>
        <taxon>Unionoidea</taxon>
        <taxon>Unionidae</taxon>
        <taxon>Ambleminae</taxon>
        <taxon>Lampsilini</taxon>
        <taxon>Potamilus</taxon>
    </lineage>
</organism>
<dbReference type="Gene3D" id="3.30.420.10">
    <property type="entry name" value="Ribonuclease H-like superfamily/Ribonuclease H"/>
    <property type="match status" value="1"/>
</dbReference>
<evidence type="ECO:0000313" key="3">
    <source>
        <dbReference type="Proteomes" id="UP001195483"/>
    </source>
</evidence>
<dbReference type="GO" id="GO:0003676">
    <property type="term" value="F:nucleic acid binding"/>
    <property type="evidence" value="ECO:0007669"/>
    <property type="project" value="InterPro"/>
</dbReference>
<dbReference type="SUPFAM" id="SSF53098">
    <property type="entry name" value="Ribonuclease H-like"/>
    <property type="match status" value="1"/>
</dbReference>
<keyword evidence="3" id="KW-1185">Reference proteome</keyword>
<comment type="caution">
    <text evidence="2">The sequence shown here is derived from an EMBL/GenBank/DDBJ whole genome shotgun (WGS) entry which is preliminary data.</text>
</comment>
<dbReference type="InterPro" id="IPR036397">
    <property type="entry name" value="RNaseH_sf"/>
</dbReference>
<reference evidence="2" key="3">
    <citation type="submission" date="2023-05" db="EMBL/GenBank/DDBJ databases">
        <authorList>
            <person name="Smith C.H."/>
        </authorList>
    </citation>
    <scope>NUCLEOTIDE SEQUENCE</scope>
    <source>
        <strain evidence="2">CHS0354</strain>
        <tissue evidence="2">Mantle</tissue>
    </source>
</reference>
<evidence type="ECO:0000256" key="1">
    <source>
        <dbReference type="SAM" id="MobiDB-lite"/>
    </source>
</evidence>
<reference evidence="2" key="2">
    <citation type="journal article" date="2021" name="Genome Biol. Evol.">
        <title>Developing a high-quality reference genome for a parasitic bivalve with doubly uniparental inheritance (Bivalvia: Unionida).</title>
        <authorList>
            <person name="Smith C.H."/>
        </authorList>
    </citation>
    <scope>NUCLEOTIDE SEQUENCE</scope>
    <source>
        <strain evidence="2">CHS0354</strain>
        <tissue evidence="2">Mantle</tissue>
    </source>
</reference>
<proteinExistence type="predicted"/>
<sequence length="143" mass="16285">MGQIPTLLSQNPPNTFKSQRTKPHSEQKLFTAPSPWRILKPEINMELQKLGIITDSMSALQAQNATKPTAPHNLKEDTLYNMRQIKTDRKTVEFLWVPSLIQLQGKDAADQAAKKALLLNNVTNIGYCIREIYSFIKIHTNKQ</sequence>
<dbReference type="Proteomes" id="UP001195483">
    <property type="component" value="Unassembled WGS sequence"/>
</dbReference>
<feature type="region of interest" description="Disordered" evidence="1">
    <location>
        <begin position="1"/>
        <end position="28"/>
    </location>
</feature>
<dbReference type="EMBL" id="JAEAOA010000302">
    <property type="protein sequence ID" value="KAK3608993.1"/>
    <property type="molecule type" value="Genomic_DNA"/>
</dbReference>
<protein>
    <submittedName>
        <fullName evidence="2">Uncharacterized protein</fullName>
    </submittedName>
</protein>
<reference evidence="2" key="1">
    <citation type="journal article" date="2021" name="Genome Biol. Evol.">
        <title>A High-Quality Reference Genome for a Parasitic Bivalve with Doubly Uniparental Inheritance (Bivalvia: Unionida).</title>
        <authorList>
            <person name="Smith C.H."/>
        </authorList>
    </citation>
    <scope>NUCLEOTIDE SEQUENCE</scope>
    <source>
        <strain evidence="2">CHS0354</strain>
    </source>
</reference>
<feature type="compositionally biased region" description="Polar residues" evidence="1">
    <location>
        <begin position="1"/>
        <end position="18"/>
    </location>
</feature>